<dbReference type="AlphaFoldDB" id="A0A1F7L1W5"/>
<reference evidence="2 3" key="1">
    <citation type="journal article" date="2016" name="Nat. Commun.">
        <title>Thousands of microbial genomes shed light on interconnected biogeochemical processes in an aquifer system.</title>
        <authorList>
            <person name="Anantharaman K."/>
            <person name="Brown C.T."/>
            <person name="Hug L.A."/>
            <person name="Sharon I."/>
            <person name="Castelle C.J."/>
            <person name="Probst A.J."/>
            <person name="Thomas B.C."/>
            <person name="Singh A."/>
            <person name="Wilkins M.J."/>
            <person name="Karaoz U."/>
            <person name="Brodie E.L."/>
            <person name="Williams K.H."/>
            <person name="Hubbard S.S."/>
            <person name="Banfield J.F."/>
        </authorList>
    </citation>
    <scope>NUCLEOTIDE SEQUENCE [LARGE SCALE GENOMIC DNA]</scope>
</reference>
<evidence type="ECO:0000313" key="3">
    <source>
        <dbReference type="Proteomes" id="UP000177050"/>
    </source>
</evidence>
<evidence type="ECO:0000313" key="2">
    <source>
        <dbReference type="EMBL" id="OGK74142.1"/>
    </source>
</evidence>
<accession>A0A1F7L1W5</accession>
<comment type="caution">
    <text evidence="2">The sequence shown here is derived from an EMBL/GenBank/DDBJ whole genome shotgun (WGS) entry which is preliminary data.</text>
</comment>
<dbReference type="Proteomes" id="UP000177050">
    <property type="component" value="Unassembled WGS sequence"/>
</dbReference>
<feature type="region of interest" description="Disordered" evidence="1">
    <location>
        <begin position="311"/>
        <end position="334"/>
    </location>
</feature>
<proteinExistence type="predicted"/>
<organism evidence="2 3">
    <name type="scientific">Candidatus Roizmanbacteria bacterium RIFOXYD1_FULL_38_12</name>
    <dbReference type="NCBI Taxonomy" id="1802093"/>
    <lineage>
        <taxon>Bacteria</taxon>
        <taxon>Candidatus Roizmaniibacteriota</taxon>
    </lineage>
</organism>
<sequence>MFLKLLKLGALLLVFTIMVIAVVKKNSVRTVSAKEFMEQTNNDLNSIVGKIHFYQNSFAKVGKLFGETQTAFYEITTSRTYFESVKDTKKDIRDIQNLLHQIEQLQSKRKQVNPPKELEVLAQNLDEYHITIHSALEKLLIHEQTQEKLLGLSTERYNQLLDRLSSVKDGAEFVNLILEINPLAQKVIRDMDSYSLPEAEKAIFANVIKQHRLQADTFATLAQLIQSQDPNMKAKFDSIINDFSSKMDTLKKSDAAEIYVKISPIGSEFKTALSLEKKIYDYINNLNMLNVTSSPSVSVIIPSVTSNFSVSPTLTQPPQNQLNNPGQGKGKNKK</sequence>
<name>A0A1F7L1W5_9BACT</name>
<gene>
    <name evidence="2" type="ORF">A3K52_05235</name>
</gene>
<feature type="compositionally biased region" description="Low complexity" evidence="1">
    <location>
        <begin position="311"/>
        <end position="326"/>
    </location>
</feature>
<protein>
    <submittedName>
        <fullName evidence="2">Uncharacterized protein</fullName>
    </submittedName>
</protein>
<dbReference type="EMBL" id="MGBR01000001">
    <property type="protein sequence ID" value="OGK74142.1"/>
    <property type="molecule type" value="Genomic_DNA"/>
</dbReference>
<evidence type="ECO:0000256" key="1">
    <source>
        <dbReference type="SAM" id="MobiDB-lite"/>
    </source>
</evidence>